<evidence type="ECO:0000256" key="4">
    <source>
        <dbReference type="ARBA" id="ARBA00022840"/>
    </source>
</evidence>
<keyword evidence="2" id="KW-0436">Ligase</keyword>
<dbReference type="KEGG" id="rsin:B6N60_00657"/>
<dbReference type="SMART" id="SM01230">
    <property type="entry name" value="Gln-synt_C"/>
    <property type="match status" value="1"/>
</dbReference>
<evidence type="ECO:0000256" key="5">
    <source>
        <dbReference type="ARBA" id="ARBA00045640"/>
    </source>
</evidence>
<evidence type="ECO:0000259" key="9">
    <source>
        <dbReference type="PROSITE" id="PS51987"/>
    </source>
</evidence>
<dbReference type="GO" id="GO:0005524">
    <property type="term" value="F:ATP binding"/>
    <property type="evidence" value="ECO:0007669"/>
    <property type="project" value="UniProtKB-KW"/>
</dbReference>
<evidence type="ECO:0000313" key="11">
    <source>
        <dbReference type="Proteomes" id="UP000683511"/>
    </source>
</evidence>
<dbReference type="Gene3D" id="3.30.590.10">
    <property type="entry name" value="Glutamine synthetase/guanido kinase, catalytic domain"/>
    <property type="match status" value="1"/>
</dbReference>
<dbReference type="PANTHER" id="PTHR43785:SF2">
    <property type="entry name" value="TYPE-1 GLUTAMINE SYNTHETASE 1"/>
    <property type="match status" value="1"/>
</dbReference>
<dbReference type="PANTHER" id="PTHR43785">
    <property type="entry name" value="GAMMA-GLUTAMYLPUTRESCINE SYNTHETASE"/>
    <property type="match status" value="1"/>
</dbReference>
<dbReference type="Gene3D" id="3.10.20.70">
    <property type="entry name" value="Glutamine synthetase, N-terminal domain"/>
    <property type="match status" value="1"/>
</dbReference>
<organism evidence="10 11">
    <name type="scientific">Richelia sinica FACHB-800</name>
    <dbReference type="NCBI Taxonomy" id="1357546"/>
    <lineage>
        <taxon>Bacteria</taxon>
        <taxon>Bacillati</taxon>
        <taxon>Cyanobacteriota</taxon>
        <taxon>Cyanophyceae</taxon>
        <taxon>Nostocales</taxon>
        <taxon>Nostocaceae</taxon>
        <taxon>Richelia</taxon>
    </lineage>
</organism>
<name>A0A975T4J1_9NOST</name>
<dbReference type="Proteomes" id="UP000683511">
    <property type="component" value="Chromosome"/>
</dbReference>
<dbReference type="GO" id="GO:0004356">
    <property type="term" value="F:glutamine synthetase activity"/>
    <property type="evidence" value="ECO:0007669"/>
    <property type="project" value="InterPro"/>
</dbReference>
<evidence type="ECO:0000256" key="1">
    <source>
        <dbReference type="ARBA" id="ARBA00009897"/>
    </source>
</evidence>
<dbReference type="SUPFAM" id="SSF55931">
    <property type="entry name" value="Glutamine synthetase/guanido kinase"/>
    <property type="match status" value="1"/>
</dbReference>
<dbReference type="InterPro" id="IPR014746">
    <property type="entry name" value="Gln_synth/guanido_kin_cat_dom"/>
</dbReference>
<sequence length="450" mass="49173">MMMENKALKKVKKSLQEAGVKFVRVLWCDNANIIRGKAVHIDMLSHYFEDGVAISAGMLGAPVMYDSVIPASGLTPVGEVSLKPDWQTLTALPYAPSHARVFSNMIQNGHGWDICPRGFLSRMIAAAESAGLEIQAAFENEFYLLQKNGEEIVGADSTIFASTQSMDGNLDVINDIADALVAQKIPVEQYYPESGPGQQEISVRYTHALQAADWQVAFRETVRAIANRHYLTASFLPKIFADSAGNGCHLHLSLWRDGKNLLPDGEDVFGLSPIAKAFIAGILHHLPGLMAITTPSPNSYRRIRPHFWSGAFRCWGVDNKEAAVRVISNPKGTGSTHFELKTVDATANPYLALGAVIAAGLDGVTKNLELGQPIAQDPGYLPLDERILKGISPLPENLGVAIAHLQQDDILLQALSPKLAQAFLAVRQAEWEAMKDWELAAEVKLLLERY</sequence>
<comment type="similarity">
    <text evidence="1 6 7">Belongs to the glutamine synthetase family.</text>
</comment>
<protein>
    <submittedName>
        <fullName evidence="10">Glutamine synthetase</fullName>
    </submittedName>
</protein>
<proteinExistence type="inferred from homology"/>
<gene>
    <name evidence="10" type="ORF">B6N60_00657</name>
</gene>
<dbReference type="SUPFAM" id="SSF54368">
    <property type="entry name" value="Glutamine synthetase, N-terminal domain"/>
    <property type="match status" value="1"/>
</dbReference>
<dbReference type="GO" id="GO:0006542">
    <property type="term" value="P:glutamine biosynthetic process"/>
    <property type="evidence" value="ECO:0007669"/>
    <property type="project" value="InterPro"/>
</dbReference>
<dbReference type="EMBL" id="CP021056">
    <property type="protein sequence ID" value="QXE21979.1"/>
    <property type="molecule type" value="Genomic_DNA"/>
</dbReference>
<dbReference type="InterPro" id="IPR036651">
    <property type="entry name" value="Gln_synt_N_sf"/>
</dbReference>
<dbReference type="Pfam" id="PF16952">
    <property type="entry name" value="Gln-synt_N_2"/>
    <property type="match status" value="1"/>
</dbReference>
<accession>A0A975T4J1</accession>
<evidence type="ECO:0000256" key="2">
    <source>
        <dbReference type="ARBA" id="ARBA00022598"/>
    </source>
</evidence>
<evidence type="ECO:0000256" key="6">
    <source>
        <dbReference type="PROSITE-ProRule" id="PRU01330"/>
    </source>
</evidence>
<dbReference type="PROSITE" id="PS51987">
    <property type="entry name" value="GS_CATALYTIC"/>
    <property type="match status" value="1"/>
</dbReference>
<comment type="function">
    <text evidence="5">Involved in nitrogen metabolism via ammonium assimilation. Catalyzes the ATP-dependent biosynthesis of glutamine from glutamate and ammonia.</text>
</comment>
<feature type="domain" description="GS catalytic" evidence="9">
    <location>
        <begin position="116"/>
        <end position="450"/>
    </location>
</feature>
<dbReference type="PROSITE" id="PS51986">
    <property type="entry name" value="GS_BETA_GRASP"/>
    <property type="match status" value="1"/>
</dbReference>
<evidence type="ECO:0000313" key="10">
    <source>
        <dbReference type="EMBL" id="QXE21979.1"/>
    </source>
</evidence>
<evidence type="ECO:0000259" key="8">
    <source>
        <dbReference type="PROSITE" id="PS51986"/>
    </source>
</evidence>
<keyword evidence="11" id="KW-1185">Reference proteome</keyword>
<dbReference type="InterPro" id="IPR008146">
    <property type="entry name" value="Gln_synth_cat_dom"/>
</dbReference>
<feature type="domain" description="GS beta-grasp" evidence="8">
    <location>
        <begin position="18"/>
        <end position="111"/>
    </location>
</feature>
<keyword evidence="4" id="KW-0067">ATP-binding</keyword>
<dbReference type="InterPro" id="IPR008147">
    <property type="entry name" value="Gln_synt_N"/>
</dbReference>
<keyword evidence="3" id="KW-0547">Nucleotide-binding</keyword>
<dbReference type="Pfam" id="PF00120">
    <property type="entry name" value="Gln-synt_C"/>
    <property type="match status" value="1"/>
</dbReference>
<evidence type="ECO:0000256" key="3">
    <source>
        <dbReference type="ARBA" id="ARBA00022741"/>
    </source>
</evidence>
<evidence type="ECO:0000256" key="7">
    <source>
        <dbReference type="RuleBase" id="RU000384"/>
    </source>
</evidence>
<dbReference type="AlphaFoldDB" id="A0A975T4J1"/>
<reference evidence="10" key="1">
    <citation type="submission" date="2017-04" db="EMBL/GenBank/DDBJ databases">
        <title>Genome deletions in a multicellular cyanobacterial endosymbiont for morphological adaptation in marine diatoms.</title>
        <authorList>
            <person name="Wang Y."/>
            <person name="Gao H."/>
            <person name="Li R."/>
            <person name="Xu X."/>
        </authorList>
    </citation>
    <scope>NUCLEOTIDE SEQUENCE</scope>
    <source>
        <strain evidence="10">FACHB 800</strain>
    </source>
</reference>